<dbReference type="Proteomes" id="UP000192491">
    <property type="component" value="Unassembled WGS sequence"/>
</dbReference>
<proteinExistence type="predicted"/>
<name>A0A1Y1QSD2_9GAMM</name>
<protein>
    <submittedName>
        <fullName evidence="1">Uncharacterized protein</fullName>
    </submittedName>
</protein>
<comment type="caution">
    <text evidence="1">The sequence shown here is derived from an EMBL/GenBank/DDBJ whole genome shotgun (WGS) entry which is preliminary data.</text>
</comment>
<reference evidence="1 2" key="1">
    <citation type="submission" date="2017-01" db="EMBL/GenBank/DDBJ databases">
        <title>Novel large sulfur bacteria in the metagenomes of groundwater-fed chemosynthetic microbial mats in the Lake Huron basin.</title>
        <authorList>
            <person name="Sharrar A.M."/>
            <person name="Flood B.E."/>
            <person name="Bailey J.V."/>
            <person name="Jones D.S."/>
            <person name="Biddanda B."/>
            <person name="Ruberg S.A."/>
            <person name="Marcus D.N."/>
            <person name="Dick G.J."/>
        </authorList>
    </citation>
    <scope>NUCLEOTIDE SEQUENCE [LARGE SCALE GENOMIC DNA]</scope>
    <source>
        <strain evidence="1">A8</strain>
    </source>
</reference>
<dbReference type="AlphaFoldDB" id="A0A1Y1QSD2"/>
<evidence type="ECO:0000313" key="1">
    <source>
        <dbReference type="EMBL" id="OQX12753.1"/>
    </source>
</evidence>
<organism evidence="1 2">
    <name type="scientific">Thiothrix lacustris</name>
    <dbReference type="NCBI Taxonomy" id="525917"/>
    <lineage>
        <taxon>Bacteria</taxon>
        <taxon>Pseudomonadati</taxon>
        <taxon>Pseudomonadota</taxon>
        <taxon>Gammaproteobacteria</taxon>
        <taxon>Thiotrichales</taxon>
        <taxon>Thiotrichaceae</taxon>
        <taxon>Thiothrix</taxon>
    </lineage>
</organism>
<evidence type="ECO:0000313" key="2">
    <source>
        <dbReference type="Proteomes" id="UP000192491"/>
    </source>
</evidence>
<sequence length="120" mass="13298">MKKLILNGLSVILFLLPLIAVGGGGYQQSDDARTVRNNCGSYLDTWDITGLARCLGRVKRDHFPNKSICDVVDIAAGEACAHRWGFLGQDHKNCKYSRNGGGFIYNYSLVWWDELGANCN</sequence>
<accession>A0A1Y1QSD2</accession>
<dbReference type="EMBL" id="MTEJ01000059">
    <property type="protein sequence ID" value="OQX12753.1"/>
    <property type="molecule type" value="Genomic_DNA"/>
</dbReference>
<gene>
    <name evidence="1" type="ORF">BWK73_14040</name>
</gene>